<feature type="region of interest" description="Disordered" evidence="1">
    <location>
        <begin position="1"/>
        <end position="32"/>
    </location>
</feature>
<dbReference type="OrthoDB" id="5906744at2759"/>
<evidence type="ECO:0000313" key="2">
    <source>
        <dbReference type="Proteomes" id="UP000025227"/>
    </source>
</evidence>
<organism evidence="2 3">
    <name type="scientific">Haemonchus contortus</name>
    <name type="common">Barber pole worm</name>
    <dbReference type="NCBI Taxonomy" id="6289"/>
    <lineage>
        <taxon>Eukaryota</taxon>
        <taxon>Metazoa</taxon>
        <taxon>Ecdysozoa</taxon>
        <taxon>Nematoda</taxon>
        <taxon>Chromadorea</taxon>
        <taxon>Rhabditida</taxon>
        <taxon>Rhabditina</taxon>
        <taxon>Rhabditomorpha</taxon>
        <taxon>Strongyloidea</taxon>
        <taxon>Trichostrongylidae</taxon>
        <taxon>Haemonchus</taxon>
    </lineage>
</organism>
<reference evidence="3" key="1">
    <citation type="submission" date="2020-12" db="UniProtKB">
        <authorList>
            <consortium name="WormBaseParasite"/>
        </authorList>
    </citation>
    <scope>IDENTIFICATION</scope>
    <source>
        <strain evidence="3">MHco3</strain>
    </source>
</reference>
<keyword evidence="2" id="KW-1185">Reference proteome</keyword>
<accession>A0A7I4Z5B1</accession>
<dbReference type="Proteomes" id="UP000025227">
    <property type="component" value="Unplaced"/>
</dbReference>
<evidence type="ECO:0000256" key="1">
    <source>
        <dbReference type="SAM" id="MobiDB-lite"/>
    </source>
</evidence>
<dbReference type="WBParaSite" id="HCON_00174880-00001">
    <property type="protein sequence ID" value="HCON_00174880-00001"/>
    <property type="gene ID" value="HCON_00174880"/>
</dbReference>
<dbReference type="OMA" id="IKRTYAV"/>
<dbReference type="AlphaFoldDB" id="A0A7I4Z5B1"/>
<proteinExistence type="predicted"/>
<sequence>MFNSEIIPMGEAATTQEEASEPHSDAPLSVAQGRREERYCKLSAIKRTYAVVEATAISLAKLDTDEATTQLEELLNYLQLAAGVAQFSSSVTLAVRPELAQTGGKPQLTKIPLYRVIDPYGNMSYQSGRPANAGLPFF</sequence>
<evidence type="ECO:0000313" key="3">
    <source>
        <dbReference type="WBParaSite" id="HCON_00174880-00001"/>
    </source>
</evidence>
<protein>
    <submittedName>
        <fullName evidence="3">Pilus assembly protein</fullName>
    </submittedName>
</protein>
<name>A0A7I4Z5B1_HAECO</name>